<feature type="region of interest" description="Disordered" evidence="1">
    <location>
        <begin position="1"/>
        <end position="27"/>
    </location>
</feature>
<sequence>MADGNDANDASDGDGGDDASDTSGLADGRYTAVLDRFETTDPAGDGDRLAVLLLESGESVVAERTVPAWRLPADARRQDAVLELVVKNGFVVSTEFDPESTERRTESAQSRFDRLAERPDDESDES</sequence>
<dbReference type="GeneID" id="72186546"/>
<protein>
    <submittedName>
        <fullName evidence="2">DUF3006 domain-containing protein</fullName>
    </submittedName>
</protein>
<evidence type="ECO:0000313" key="3">
    <source>
        <dbReference type="Proteomes" id="UP000830729"/>
    </source>
</evidence>
<organism evidence="2 3">
    <name type="scientific">Halorussus limi</name>
    <dbReference type="NCBI Taxonomy" id="2938695"/>
    <lineage>
        <taxon>Archaea</taxon>
        <taxon>Methanobacteriati</taxon>
        <taxon>Methanobacteriota</taxon>
        <taxon>Stenosarchaea group</taxon>
        <taxon>Halobacteria</taxon>
        <taxon>Halobacteriales</taxon>
        <taxon>Haladaptataceae</taxon>
        <taxon>Halorussus</taxon>
    </lineage>
</organism>
<accession>A0A8U0HSX0</accession>
<dbReference type="RefSeq" id="WP_248649903.1">
    <property type="nucleotide sequence ID" value="NZ_CP096659.1"/>
</dbReference>
<gene>
    <name evidence="2" type="ORF">M0R89_15065</name>
</gene>
<feature type="region of interest" description="Disordered" evidence="1">
    <location>
        <begin position="95"/>
        <end position="126"/>
    </location>
</feature>
<dbReference type="Proteomes" id="UP000830729">
    <property type="component" value="Chromosome"/>
</dbReference>
<dbReference type="KEGG" id="halx:M0R89_15065"/>
<dbReference type="EMBL" id="CP096659">
    <property type="protein sequence ID" value="UPV73853.1"/>
    <property type="molecule type" value="Genomic_DNA"/>
</dbReference>
<dbReference type="AlphaFoldDB" id="A0A8U0HSX0"/>
<feature type="compositionally biased region" description="Basic and acidic residues" evidence="1">
    <location>
        <begin position="100"/>
        <end position="118"/>
    </location>
</feature>
<name>A0A8U0HSX0_9EURY</name>
<dbReference type="InterPro" id="IPR021377">
    <property type="entry name" value="DUF3006"/>
</dbReference>
<proteinExistence type="predicted"/>
<reference evidence="2 3" key="1">
    <citation type="submission" date="2022-04" db="EMBL/GenBank/DDBJ databases">
        <title>Diverse halophilic archaea isolated from saline environments.</title>
        <authorList>
            <person name="Cui H.-L."/>
        </authorList>
    </citation>
    <scope>NUCLEOTIDE SEQUENCE [LARGE SCALE GENOMIC DNA]</scope>
    <source>
        <strain evidence="2 3">XZYJT49</strain>
    </source>
</reference>
<keyword evidence="3" id="KW-1185">Reference proteome</keyword>
<evidence type="ECO:0000313" key="2">
    <source>
        <dbReference type="EMBL" id="UPV73853.1"/>
    </source>
</evidence>
<feature type="compositionally biased region" description="Acidic residues" evidence="1">
    <location>
        <begin position="9"/>
        <end position="20"/>
    </location>
</feature>
<dbReference type="Pfam" id="PF11213">
    <property type="entry name" value="DUF3006"/>
    <property type="match status" value="1"/>
</dbReference>
<evidence type="ECO:0000256" key="1">
    <source>
        <dbReference type="SAM" id="MobiDB-lite"/>
    </source>
</evidence>